<organism evidence="2">
    <name type="scientific">Xenopsylla cheopis</name>
    <name type="common">Oriental rat flea</name>
    <name type="synonym">Pulex cheopis</name>
    <dbReference type="NCBI Taxonomy" id="163159"/>
    <lineage>
        <taxon>Eukaryota</taxon>
        <taxon>Metazoa</taxon>
        <taxon>Ecdysozoa</taxon>
        <taxon>Arthropoda</taxon>
        <taxon>Hexapoda</taxon>
        <taxon>Insecta</taxon>
        <taxon>Pterygota</taxon>
        <taxon>Neoptera</taxon>
        <taxon>Endopterygota</taxon>
        <taxon>Siphonaptera</taxon>
        <taxon>Pulicidae</taxon>
        <taxon>Xenopsyllinae</taxon>
        <taxon>Xenopsylla</taxon>
    </lineage>
</organism>
<evidence type="ECO:0000313" key="2">
    <source>
        <dbReference type="EMBL" id="NOV51642.1"/>
    </source>
</evidence>
<dbReference type="EMBL" id="GIIL01007916">
    <property type="protein sequence ID" value="NOV51642.1"/>
    <property type="molecule type" value="Transcribed_RNA"/>
</dbReference>
<keyword evidence="1" id="KW-0732">Signal</keyword>
<protein>
    <submittedName>
        <fullName evidence="2">Putative secreted protein</fullName>
    </submittedName>
</protein>
<feature type="chain" id="PRO_5026747530" evidence="1">
    <location>
        <begin position="25"/>
        <end position="80"/>
    </location>
</feature>
<reference evidence="2" key="1">
    <citation type="submission" date="2020-03" db="EMBL/GenBank/DDBJ databases">
        <title>Transcriptomic Profiling of the Digestive Tract of the Rat Flea, Xenopsylla cheopis, Following Blood Feeding and Infection with Yersinia pestis.</title>
        <authorList>
            <person name="Bland D.M."/>
            <person name="Martens C.A."/>
            <person name="Virtaneva K."/>
            <person name="Kanakabandi K."/>
            <person name="Long D."/>
            <person name="Rosenke R."/>
            <person name="Saturday G.A."/>
            <person name="Hoyt F.H."/>
            <person name="Bruno D.P."/>
            <person name="Ribeiro J.M.C."/>
            <person name="Hinnebusch J."/>
        </authorList>
    </citation>
    <scope>NUCLEOTIDE SEQUENCE</scope>
</reference>
<feature type="signal peptide" evidence="1">
    <location>
        <begin position="1"/>
        <end position="24"/>
    </location>
</feature>
<accession>A0A6M2DZJ4</accession>
<sequence length="80" mass="9398">MHIILTAMPLHSLLIWLLKKAGRTYKIMKWYFSGGTLESFGDSSKAWEGVSIWSVLVILRLNRRRKFLITSDRLGHILYY</sequence>
<name>A0A6M2DZJ4_XENCH</name>
<proteinExistence type="predicted"/>
<evidence type="ECO:0000256" key="1">
    <source>
        <dbReference type="SAM" id="SignalP"/>
    </source>
</evidence>
<dbReference type="AlphaFoldDB" id="A0A6M2DZJ4"/>